<evidence type="ECO:0000256" key="1">
    <source>
        <dbReference type="SAM" id="Phobius"/>
    </source>
</evidence>
<name>A0A0A9H314_ARUDO</name>
<reference evidence="2" key="1">
    <citation type="submission" date="2014-09" db="EMBL/GenBank/DDBJ databases">
        <authorList>
            <person name="Magalhaes I.L.F."/>
            <person name="Oliveira U."/>
            <person name="Santos F.R."/>
            <person name="Vidigal T.H.D.A."/>
            <person name="Brescovit A.D."/>
            <person name="Santos A.J."/>
        </authorList>
    </citation>
    <scope>NUCLEOTIDE SEQUENCE</scope>
    <source>
        <tissue evidence="2">Shoot tissue taken approximately 20 cm above the soil surface</tissue>
    </source>
</reference>
<reference evidence="2" key="2">
    <citation type="journal article" date="2015" name="Data Brief">
        <title>Shoot transcriptome of the giant reed, Arundo donax.</title>
        <authorList>
            <person name="Barrero R.A."/>
            <person name="Guerrero F.D."/>
            <person name="Moolhuijzen P."/>
            <person name="Goolsby J.A."/>
            <person name="Tidwell J."/>
            <person name="Bellgard S.E."/>
            <person name="Bellgard M.I."/>
        </authorList>
    </citation>
    <scope>NUCLEOTIDE SEQUENCE</scope>
    <source>
        <tissue evidence="2">Shoot tissue taken approximately 20 cm above the soil surface</tissue>
    </source>
</reference>
<organism evidence="2">
    <name type="scientific">Arundo donax</name>
    <name type="common">Giant reed</name>
    <name type="synonym">Donax arundinaceus</name>
    <dbReference type="NCBI Taxonomy" id="35708"/>
    <lineage>
        <taxon>Eukaryota</taxon>
        <taxon>Viridiplantae</taxon>
        <taxon>Streptophyta</taxon>
        <taxon>Embryophyta</taxon>
        <taxon>Tracheophyta</taxon>
        <taxon>Spermatophyta</taxon>
        <taxon>Magnoliopsida</taxon>
        <taxon>Liliopsida</taxon>
        <taxon>Poales</taxon>
        <taxon>Poaceae</taxon>
        <taxon>PACMAD clade</taxon>
        <taxon>Arundinoideae</taxon>
        <taxon>Arundineae</taxon>
        <taxon>Arundo</taxon>
    </lineage>
</organism>
<protein>
    <submittedName>
        <fullName evidence="2">Uncharacterized protein</fullName>
    </submittedName>
</protein>
<dbReference type="AlphaFoldDB" id="A0A0A9H314"/>
<keyword evidence="1" id="KW-0472">Membrane</keyword>
<accession>A0A0A9H314</accession>
<feature type="transmembrane region" description="Helical" evidence="1">
    <location>
        <begin position="25"/>
        <end position="46"/>
    </location>
</feature>
<proteinExistence type="predicted"/>
<dbReference type="EMBL" id="GBRH01166759">
    <property type="protein sequence ID" value="JAE31137.1"/>
    <property type="molecule type" value="Transcribed_RNA"/>
</dbReference>
<evidence type="ECO:0000313" key="2">
    <source>
        <dbReference type="EMBL" id="JAE31137.1"/>
    </source>
</evidence>
<keyword evidence="1" id="KW-1133">Transmembrane helix</keyword>
<keyword evidence="1" id="KW-0812">Transmembrane</keyword>
<sequence length="52" mass="5920">MEFSVKLTKAVQICATPLFVSLLTYMFFLSSLAFIIMICCIFQNCLGRSCWS</sequence>